<evidence type="ECO:0000313" key="2">
    <source>
        <dbReference type="Proteomes" id="UP000248198"/>
    </source>
</evidence>
<name>A0A318UM68_9SPHI</name>
<dbReference type="Proteomes" id="UP000248198">
    <property type="component" value="Unassembled WGS sequence"/>
</dbReference>
<keyword evidence="2" id="KW-1185">Reference proteome</keyword>
<dbReference type="NCBIfam" id="NF047436">
    <property type="entry name" value="LA_2272_repeat"/>
    <property type="match status" value="1"/>
</dbReference>
<gene>
    <name evidence="1" type="ORF">B0O44_101572</name>
</gene>
<sequence>MMHITLQNNSPFSPSLHLTKQKPGNMKLKFIMLLIIGSTMFSNAQSPARKNHLGAWTYHQKNVNINGLSVGAFSEQGDDRTGQNVHTNGIKIEALGLGILLPLIPTDPIPTTEKEFRALMSHPVSEQINGLNLSASGTVCDCLTNGISAGFIGQFTRQVNGISVSLFGNLAQKHNGVQLALFFNESYAINGFQIALSGNSGKRVRGLQIGLFNESDDLKGVQLGLWNKNQKRKMPLINWNFKG</sequence>
<dbReference type="AlphaFoldDB" id="A0A318UM68"/>
<comment type="caution">
    <text evidence="1">The sequence shown here is derived from an EMBL/GenBank/DDBJ whole genome shotgun (WGS) entry which is preliminary data.</text>
</comment>
<dbReference type="EMBL" id="QKLU01000001">
    <property type="protein sequence ID" value="PYF77093.1"/>
    <property type="molecule type" value="Genomic_DNA"/>
</dbReference>
<proteinExistence type="predicted"/>
<dbReference type="InterPro" id="IPR058093">
    <property type="entry name" value="LA_2272-like"/>
</dbReference>
<reference evidence="1 2" key="1">
    <citation type="submission" date="2018-06" db="EMBL/GenBank/DDBJ databases">
        <title>Genomic Encyclopedia of Archaeal and Bacterial Type Strains, Phase II (KMG-II): from individual species to whole genera.</title>
        <authorList>
            <person name="Goeker M."/>
        </authorList>
    </citation>
    <scope>NUCLEOTIDE SEQUENCE [LARGE SCALE GENOMIC DNA]</scope>
    <source>
        <strain evidence="1 2">DSM 27372</strain>
    </source>
</reference>
<protein>
    <submittedName>
        <fullName evidence="1">Uncharacterized protein</fullName>
    </submittedName>
</protein>
<evidence type="ECO:0000313" key="1">
    <source>
        <dbReference type="EMBL" id="PYF77093.1"/>
    </source>
</evidence>
<accession>A0A318UM68</accession>
<dbReference type="RefSeq" id="WP_110827171.1">
    <property type="nucleotide sequence ID" value="NZ_QKLU01000001.1"/>
</dbReference>
<organism evidence="1 2">
    <name type="scientific">Pedobacter nutrimenti</name>
    <dbReference type="NCBI Taxonomy" id="1241337"/>
    <lineage>
        <taxon>Bacteria</taxon>
        <taxon>Pseudomonadati</taxon>
        <taxon>Bacteroidota</taxon>
        <taxon>Sphingobacteriia</taxon>
        <taxon>Sphingobacteriales</taxon>
        <taxon>Sphingobacteriaceae</taxon>
        <taxon>Pedobacter</taxon>
    </lineage>
</organism>
<dbReference type="OrthoDB" id="660602at2"/>